<name>A0ABS2TW53_9ACTN</name>
<proteinExistence type="predicted"/>
<sequence>MTERFTTVRLDEAPEVTAPDGSAVRPLSVLPGAASFAQFELAPHQVARAVTHATVAEIWFVTSGTGDIWRAQDGHEEITPLAPGVCLTIPLGTAFQFRAHAQGLRVAAATVPPWPADSPDEATPVAGPWQ</sequence>
<evidence type="ECO:0008006" key="4">
    <source>
        <dbReference type="Google" id="ProtNLM"/>
    </source>
</evidence>
<dbReference type="InterPro" id="IPR011051">
    <property type="entry name" value="RmlC_Cupin_sf"/>
</dbReference>
<dbReference type="Proteomes" id="UP000749040">
    <property type="component" value="Unassembled WGS sequence"/>
</dbReference>
<evidence type="ECO:0000313" key="3">
    <source>
        <dbReference type="Proteomes" id="UP000749040"/>
    </source>
</evidence>
<organism evidence="2 3">
    <name type="scientific">Actinacidiphila acididurans</name>
    <dbReference type="NCBI Taxonomy" id="2784346"/>
    <lineage>
        <taxon>Bacteria</taxon>
        <taxon>Bacillati</taxon>
        <taxon>Actinomycetota</taxon>
        <taxon>Actinomycetes</taxon>
        <taxon>Kitasatosporales</taxon>
        <taxon>Streptomycetaceae</taxon>
        <taxon>Actinacidiphila</taxon>
    </lineage>
</organism>
<dbReference type="Gene3D" id="2.60.120.10">
    <property type="entry name" value="Jelly Rolls"/>
    <property type="match status" value="1"/>
</dbReference>
<comment type="caution">
    <text evidence="2">The sequence shown here is derived from an EMBL/GenBank/DDBJ whole genome shotgun (WGS) entry which is preliminary data.</text>
</comment>
<dbReference type="SUPFAM" id="SSF51182">
    <property type="entry name" value="RmlC-like cupins"/>
    <property type="match status" value="1"/>
</dbReference>
<dbReference type="InterPro" id="IPR014710">
    <property type="entry name" value="RmlC-like_jellyroll"/>
</dbReference>
<evidence type="ECO:0000256" key="1">
    <source>
        <dbReference type="SAM" id="MobiDB-lite"/>
    </source>
</evidence>
<evidence type="ECO:0000313" key="2">
    <source>
        <dbReference type="EMBL" id="MBM9507565.1"/>
    </source>
</evidence>
<accession>A0ABS2TW53</accession>
<feature type="region of interest" description="Disordered" evidence="1">
    <location>
        <begin position="111"/>
        <end position="130"/>
    </location>
</feature>
<dbReference type="EMBL" id="JADKYB010000013">
    <property type="protein sequence ID" value="MBM9507565.1"/>
    <property type="molecule type" value="Genomic_DNA"/>
</dbReference>
<dbReference type="RefSeq" id="WP_205359424.1">
    <property type="nucleotide sequence ID" value="NZ_JADKYB010000013.1"/>
</dbReference>
<keyword evidence="3" id="KW-1185">Reference proteome</keyword>
<protein>
    <recommendedName>
        <fullName evidence="4">Cupin domain-containing protein</fullName>
    </recommendedName>
</protein>
<gene>
    <name evidence="2" type="ORF">ITX44_24085</name>
</gene>
<reference evidence="2 3" key="1">
    <citation type="submission" date="2021-01" db="EMBL/GenBank/DDBJ databases">
        <title>Streptomyces acididurans sp. nov., isolated from a peat swamp forest soil.</title>
        <authorList>
            <person name="Chantavorakit T."/>
            <person name="Duangmal K."/>
        </authorList>
    </citation>
    <scope>NUCLEOTIDE SEQUENCE [LARGE SCALE GENOMIC DNA]</scope>
    <source>
        <strain evidence="2 3">KK5PA1</strain>
    </source>
</reference>